<keyword evidence="6" id="KW-1015">Disulfide bond</keyword>
<dbReference type="SUPFAM" id="SSF52833">
    <property type="entry name" value="Thioredoxin-like"/>
    <property type="match status" value="1"/>
</dbReference>
<keyword evidence="4" id="KW-0049">Antioxidant</keyword>
<dbReference type="NCBIfam" id="NF006960">
    <property type="entry name" value="PRK09437.1"/>
    <property type="match status" value="1"/>
</dbReference>
<evidence type="ECO:0000256" key="5">
    <source>
        <dbReference type="ARBA" id="ARBA00023002"/>
    </source>
</evidence>
<evidence type="ECO:0000256" key="3">
    <source>
        <dbReference type="ARBA" id="ARBA00022559"/>
    </source>
</evidence>
<dbReference type="Proteomes" id="UP000647860">
    <property type="component" value="Unassembled WGS sequence"/>
</dbReference>
<keyword evidence="5" id="KW-0560">Oxidoreductase</keyword>
<name>A0ABQ4IGI0_9ACTN</name>
<dbReference type="PANTHER" id="PTHR42801:SF4">
    <property type="entry name" value="AHPC_TSA FAMILY PROTEIN"/>
    <property type="match status" value="1"/>
</dbReference>
<evidence type="ECO:0000259" key="12">
    <source>
        <dbReference type="PROSITE" id="PS51352"/>
    </source>
</evidence>
<dbReference type="InterPro" id="IPR036249">
    <property type="entry name" value="Thioredoxin-like_sf"/>
</dbReference>
<keyword evidence="14" id="KW-1185">Reference proteome</keyword>
<comment type="caution">
    <text evidence="13">The sequence shown here is derived from an EMBL/GenBank/DDBJ whole genome shotgun (WGS) entry which is preliminary data.</text>
</comment>
<dbReference type="PROSITE" id="PS51352">
    <property type="entry name" value="THIOREDOXIN_2"/>
    <property type="match status" value="1"/>
</dbReference>
<comment type="similarity">
    <text evidence="9">Belongs to the peroxiredoxin family. BCP/PrxQ subfamily.</text>
</comment>
<evidence type="ECO:0000313" key="14">
    <source>
        <dbReference type="Proteomes" id="UP000647860"/>
    </source>
</evidence>
<keyword evidence="3" id="KW-0575">Peroxidase</keyword>
<dbReference type="CDD" id="cd03017">
    <property type="entry name" value="PRX_BCP"/>
    <property type="match status" value="1"/>
</dbReference>
<gene>
    <name evidence="13" type="primary">bcp</name>
    <name evidence="13" type="ORF">Vgi01_36790</name>
</gene>
<evidence type="ECO:0000256" key="6">
    <source>
        <dbReference type="ARBA" id="ARBA00023157"/>
    </source>
</evidence>
<organism evidence="13 14">
    <name type="scientific">Micromonospora gifhornensis</name>
    <dbReference type="NCBI Taxonomy" id="84594"/>
    <lineage>
        <taxon>Bacteria</taxon>
        <taxon>Bacillati</taxon>
        <taxon>Actinomycetota</taxon>
        <taxon>Actinomycetes</taxon>
        <taxon>Micromonosporales</taxon>
        <taxon>Micromonosporaceae</taxon>
        <taxon>Micromonospora</taxon>
    </lineage>
</organism>
<evidence type="ECO:0000256" key="8">
    <source>
        <dbReference type="ARBA" id="ARBA00032824"/>
    </source>
</evidence>
<evidence type="ECO:0000256" key="1">
    <source>
        <dbReference type="ARBA" id="ARBA00003330"/>
    </source>
</evidence>
<sequence length="181" mass="19425">MARLSPVGLAVGEVGAARRYGRAMTAPARLSPGDPAPEFTLPTDTGDQVTLADLRGRKVILYAYPAAMTPGCTKQACDFRDSLASLQAAGYEVIGISPDKPEKLAKFRERDAITFPLAADTDKTVLTAYGAYGEKQSYGRTVTGVIRSTFVIDEDGKIERALYNVKATGHVAKLRRDLGLD</sequence>
<protein>
    <recommendedName>
        <fullName evidence="2">thioredoxin-dependent peroxiredoxin</fullName>
        <ecNumber evidence="2">1.11.1.24</ecNumber>
    </recommendedName>
    <alternativeName>
        <fullName evidence="10">Bacterioferritin comigratory protein</fullName>
    </alternativeName>
    <alternativeName>
        <fullName evidence="8">Thioredoxin peroxidase</fullName>
    </alternativeName>
</protein>
<accession>A0ABQ4IGI0</accession>
<evidence type="ECO:0000256" key="9">
    <source>
        <dbReference type="ARBA" id="ARBA00038489"/>
    </source>
</evidence>
<dbReference type="Gene3D" id="3.40.30.10">
    <property type="entry name" value="Glutaredoxin"/>
    <property type="match status" value="1"/>
</dbReference>
<evidence type="ECO:0000313" key="13">
    <source>
        <dbReference type="EMBL" id="GIJ16995.1"/>
    </source>
</evidence>
<dbReference type="EC" id="1.11.1.24" evidence="2"/>
<comment type="catalytic activity">
    <reaction evidence="11">
        <text>a hydroperoxide + [thioredoxin]-dithiol = an alcohol + [thioredoxin]-disulfide + H2O</text>
        <dbReference type="Rhea" id="RHEA:62620"/>
        <dbReference type="Rhea" id="RHEA-COMP:10698"/>
        <dbReference type="Rhea" id="RHEA-COMP:10700"/>
        <dbReference type="ChEBI" id="CHEBI:15377"/>
        <dbReference type="ChEBI" id="CHEBI:29950"/>
        <dbReference type="ChEBI" id="CHEBI:30879"/>
        <dbReference type="ChEBI" id="CHEBI:35924"/>
        <dbReference type="ChEBI" id="CHEBI:50058"/>
        <dbReference type="EC" id="1.11.1.24"/>
    </reaction>
</comment>
<dbReference type="InterPro" id="IPR013766">
    <property type="entry name" value="Thioredoxin_domain"/>
</dbReference>
<dbReference type="Pfam" id="PF00578">
    <property type="entry name" value="AhpC-TSA"/>
    <property type="match status" value="1"/>
</dbReference>
<feature type="domain" description="Thioredoxin" evidence="12">
    <location>
        <begin position="30"/>
        <end position="181"/>
    </location>
</feature>
<evidence type="ECO:0000256" key="7">
    <source>
        <dbReference type="ARBA" id="ARBA00023284"/>
    </source>
</evidence>
<dbReference type="EMBL" id="BOPA01000025">
    <property type="protein sequence ID" value="GIJ16995.1"/>
    <property type="molecule type" value="Genomic_DNA"/>
</dbReference>
<dbReference type="PANTHER" id="PTHR42801">
    <property type="entry name" value="THIOREDOXIN-DEPENDENT PEROXIDE REDUCTASE"/>
    <property type="match status" value="1"/>
</dbReference>
<dbReference type="InterPro" id="IPR050924">
    <property type="entry name" value="Peroxiredoxin_BCP/PrxQ"/>
</dbReference>
<comment type="function">
    <text evidence="1">Thiol-specific peroxidase that catalyzes the reduction of hydrogen peroxide and organic hydroperoxides to water and alcohols, respectively. Plays a role in cell protection against oxidative stress by detoxifying peroxides and as sensor of hydrogen peroxide-mediated signaling events.</text>
</comment>
<evidence type="ECO:0000256" key="11">
    <source>
        <dbReference type="ARBA" id="ARBA00049091"/>
    </source>
</evidence>
<evidence type="ECO:0000256" key="2">
    <source>
        <dbReference type="ARBA" id="ARBA00013017"/>
    </source>
</evidence>
<evidence type="ECO:0000256" key="10">
    <source>
        <dbReference type="ARBA" id="ARBA00041373"/>
    </source>
</evidence>
<evidence type="ECO:0000256" key="4">
    <source>
        <dbReference type="ARBA" id="ARBA00022862"/>
    </source>
</evidence>
<proteinExistence type="inferred from homology"/>
<dbReference type="InterPro" id="IPR000866">
    <property type="entry name" value="AhpC/TSA"/>
</dbReference>
<reference evidence="13 14" key="1">
    <citation type="submission" date="2021-01" db="EMBL/GenBank/DDBJ databases">
        <title>Whole genome shotgun sequence of Verrucosispora gifhornensis NBRC 16317.</title>
        <authorList>
            <person name="Komaki H."/>
            <person name="Tamura T."/>
        </authorList>
    </citation>
    <scope>NUCLEOTIDE SEQUENCE [LARGE SCALE GENOMIC DNA]</scope>
    <source>
        <strain evidence="13 14">NBRC 16317</strain>
    </source>
</reference>
<keyword evidence="7" id="KW-0676">Redox-active center</keyword>